<accession>A0ABQ9F5B6</accession>
<keyword evidence="2" id="KW-1185">Reference proteome</keyword>
<name>A0ABQ9F5B6_TEGGR</name>
<dbReference type="Pfam" id="PF10344">
    <property type="entry name" value="Hobbit"/>
    <property type="match status" value="1"/>
</dbReference>
<dbReference type="EMBL" id="JARBDR010000440">
    <property type="protein sequence ID" value="KAJ8312524.1"/>
    <property type="molecule type" value="Genomic_DNA"/>
</dbReference>
<proteinExistence type="predicted"/>
<organism evidence="1 2">
    <name type="scientific">Tegillarca granosa</name>
    <name type="common">Malaysian cockle</name>
    <name type="synonym">Anadara granosa</name>
    <dbReference type="NCBI Taxonomy" id="220873"/>
    <lineage>
        <taxon>Eukaryota</taxon>
        <taxon>Metazoa</taxon>
        <taxon>Spiralia</taxon>
        <taxon>Lophotrochozoa</taxon>
        <taxon>Mollusca</taxon>
        <taxon>Bivalvia</taxon>
        <taxon>Autobranchia</taxon>
        <taxon>Pteriomorphia</taxon>
        <taxon>Arcoida</taxon>
        <taxon>Arcoidea</taxon>
        <taxon>Arcidae</taxon>
        <taxon>Tegillarca</taxon>
    </lineage>
</organism>
<dbReference type="Proteomes" id="UP001217089">
    <property type="component" value="Unassembled WGS sequence"/>
</dbReference>
<dbReference type="InterPro" id="IPR045167">
    <property type="entry name" value="Hobbit"/>
</dbReference>
<reference evidence="1 2" key="1">
    <citation type="submission" date="2022-12" db="EMBL/GenBank/DDBJ databases">
        <title>Chromosome-level genome of Tegillarca granosa.</title>
        <authorList>
            <person name="Kim J."/>
        </authorList>
    </citation>
    <scope>NUCLEOTIDE SEQUENCE [LARGE SCALE GENOMIC DNA]</scope>
    <source>
        <strain evidence="1">Teg-2019</strain>
        <tissue evidence="1">Adductor muscle</tissue>
    </source>
</reference>
<evidence type="ECO:0000313" key="2">
    <source>
        <dbReference type="Proteomes" id="UP001217089"/>
    </source>
</evidence>
<evidence type="ECO:0000313" key="1">
    <source>
        <dbReference type="EMBL" id="KAJ8312524.1"/>
    </source>
</evidence>
<comment type="caution">
    <text evidence="1">The sequence shown here is derived from an EMBL/GenBank/DDBJ whole genome shotgun (WGS) entry which is preliminary data.</text>
</comment>
<sequence length="178" mass="19829">MILKGVETSGHVIVSAAKAQILSCTHNPVWRDNQLRILNFGFFQYYATVDPGHDFDDDHMSWLQQENVEDRSEKELSEVSEMVGSGHSAGGVVYSTKGGSKKKAAKDAIQLQRIISRCKCQIFYASYGEVDLDLVPEVPLPPSEDSDVMISKEEGVDTFTLLHHDLNICTNSVSFIMF</sequence>
<protein>
    <submittedName>
        <fullName evidence="1">Uncharacterized protein</fullName>
    </submittedName>
</protein>
<dbReference type="PANTHER" id="PTHR15678:SF6">
    <property type="entry name" value="BRIDGE-LIKE LIPID TRANSFER PROTEIN FAMILY MEMBER 2"/>
    <property type="match status" value="1"/>
</dbReference>
<gene>
    <name evidence="1" type="ORF">KUTeg_009897</name>
</gene>
<dbReference type="PANTHER" id="PTHR15678">
    <property type="entry name" value="ANTIGEN MLAA-22-RELATED"/>
    <property type="match status" value="1"/>
</dbReference>